<proteinExistence type="predicted"/>
<dbReference type="Proteomes" id="UP000183898">
    <property type="component" value="Unassembled WGS sequence"/>
</dbReference>
<organism evidence="1 2">
    <name type="scientific">Nitrosospira multiformis</name>
    <dbReference type="NCBI Taxonomy" id="1231"/>
    <lineage>
        <taxon>Bacteria</taxon>
        <taxon>Pseudomonadati</taxon>
        <taxon>Pseudomonadota</taxon>
        <taxon>Betaproteobacteria</taxon>
        <taxon>Nitrosomonadales</taxon>
        <taxon>Nitrosomonadaceae</taxon>
        <taxon>Nitrosospira</taxon>
    </lineage>
</organism>
<protein>
    <submittedName>
        <fullName evidence="1">Uncharacterized protein</fullName>
    </submittedName>
</protein>
<dbReference type="EMBL" id="FOCT01000006">
    <property type="protein sequence ID" value="SEN70195.1"/>
    <property type="molecule type" value="Genomic_DNA"/>
</dbReference>
<sequence length="122" mass="13266">MSLFIIILASCAIGFGGGWVVNGWRNGEEIARLGSRSAVAESSNQKCETDIADVRRGVAEMVNAATERAKKAEAAMLNAQAKAEKHVTAAKAIREAPVRQDEPMCDAVFREQGEYVQKRRNS</sequence>
<gene>
    <name evidence="1" type="ORF">SAMN05216404_106131</name>
</gene>
<accession>A0A1H8IQ29</accession>
<evidence type="ECO:0000313" key="1">
    <source>
        <dbReference type="EMBL" id="SEN70195.1"/>
    </source>
</evidence>
<reference evidence="1 2" key="1">
    <citation type="submission" date="2016-10" db="EMBL/GenBank/DDBJ databases">
        <authorList>
            <person name="de Groot N.N."/>
        </authorList>
    </citation>
    <scope>NUCLEOTIDE SEQUENCE [LARGE SCALE GENOMIC DNA]</scope>
    <source>
        <strain evidence="1 2">Nl18</strain>
    </source>
</reference>
<evidence type="ECO:0000313" key="2">
    <source>
        <dbReference type="Proteomes" id="UP000183898"/>
    </source>
</evidence>
<dbReference type="RefSeq" id="WP_074746271.1">
    <property type="nucleotide sequence ID" value="NZ_FOCT01000006.1"/>
</dbReference>
<name>A0A1H8IQ29_9PROT</name>
<dbReference type="AlphaFoldDB" id="A0A1H8IQ29"/>